<comment type="caution">
    <text evidence="2">The sequence shown here is derived from an EMBL/GenBank/DDBJ whole genome shotgun (WGS) entry which is preliminary data.</text>
</comment>
<dbReference type="RefSeq" id="WP_349204638.1">
    <property type="nucleotide sequence ID" value="NZ_JBBMFN010000018.1"/>
</dbReference>
<feature type="transmembrane region" description="Helical" evidence="1">
    <location>
        <begin position="59"/>
        <end position="76"/>
    </location>
</feature>
<accession>A0ABV1EXN7</accession>
<keyword evidence="1" id="KW-0472">Membrane</keyword>
<protein>
    <submittedName>
        <fullName evidence="2">Uncharacterized protein</fullName>
    </submittedName>
</protein>
<feature type="transmembrane region" description="Helical" evidence="1">
    <location>
        <begin position="34"/>
        <end position="52"/>
    </location>
</feature>
<keyword evidence="3" id="KW-1185">Reference proteome</keyword>
<dbReference type="Proteomes" id="UP001465426">
    <property type="component" value="Unassembled WGS sequence"/>
</dbReference>
<evidence type="ECO:0000256" key="1">
    <source>
        <dbReference type="SAM" id="Phobius"/>
    </source>
</evidence>
<keyword evidence="1" id="KW-0812">Transmembrane</keyword>
<feature type="transmembrane region" description="Helical" evidence="1">
    <location>
        <begin position="96"/>
        <end position="118"/>
    </location>
</feature>
<dbReference type="EMBL" id="JBBMFN010000018">
    <property type="protein sequence ID" value="MEQ2465870.1"/>
    <property type="molecule type" value="Genomic_DNA"/>
</dbReference>
<evidence type="ECO:0000313" key="2">
    <source>
        <dbReference type="EMBL" id="MEQ2465870.1"/>
    </source>
</evidence>
<reference evidence="2 3" key="1">
    <citation type="submission" date="2024-03" db="EMBL/GenBank/DDBJ databases">
        <title>Human intestinal bacterial collection.</title>
        <authorList>
            <person name="Pauvert C."/>
            <person name="Hitch T.C.A."/>
            <person name="Clavel T."/>
        </authorList>
    </citation>
    <scope>NUCLEOTIDE SEQUENCE [LARGE SCALE GENOMIC DNA]</scope>
    <source>
        <strain evidence="2 3">CLA-SR-H024</strain>
    </source>
</reference>
<organism evidence="2 3">
    <name type="scientific">Niallia hominis</name>
    <dbReference type="NCBI Taxonomy" id="3133173"/>
    <lineage>
        <taxon>Bacteria</taxon>
        <taxon>Bacillati</taxon>
        <taxon>Bacillota</taxon>
        <taxon>Bacilli</taxon>
        <taxon>Bacillales</taxon>
        <taxon>Bacillaceae</taxon>
        <taxon>Niallia</taxon>
    </lineage>
</organism>
<name>A0ABV1EXN7_9BACI</name>
<sequence>MNYKEIWEKINEQNDILHSLYISYWDKFSDYTTWQFWLIVISLIFPLIILFIAIDRRRLFEILFFGYTVHLLWAYIDLTLSRGNFLTHTYFLFPLVPNALNITGSFLPVGYILVYQYATNHQKNFYILTQLSQSDIGK</sequence>
<proteinExistence type="predicted"/>
<evidence type="ECO:0000313" key="3">
    <source>
        <dbReference type="Proteomes" id="UP001465426"/>
    </source>
</evidence>
<keyword evidence="1" id="KW-1133">Transmembrane helix</keyword>
<gene>
    <name evidence="2" type="ORF">WMO63_09340</name>
</gene>